<sequence>MLAARTAARASRLSASAESLCAWSEATSTFMVTLVHQVAVTSTHSYHERVVAETVLYTEVNPFDDQVLYNVRALVKGSQHQGSGLCQPFTSSIILLQSIKVSTVLRTRSPLPA</sequence>
<reference evidence="1" key="1">
    <citation type="submission" date="2024-02" db="EMBL/GenBank/DDBJ databases">
        <authorList>
            <consortium name="ELIXIR-Norway"/>
            <consortium name="Elixir Norway"/>
        </authorList>
    </citation>
    <scope>NUCLEOTIDE SEQUENCE</scope>
</reference>
<name>A0ABP0VEM7_9BRYO</name>
<accession>A0ABP0VEM7</accession>
<comment type="caution">
    <text evidence="1">The sequence shown here is derived from an EMBL/GenBank/DDBJ whole genome shotgun (WGS) entry which is preliminary data.</text>
</comment>
<organism evidence="1 2">
    <name type="scientific">Sphagnum jensenii</name>
    <dbReference type="NCBI Taxonomy" id="128206"/>
    <lineage>
        <taxon>Eukaryota</taxon>
        <taxon>Viridiplantae</taxon>
        <taxon>Streptophyta</taxon>
        <taxon>Embryophyta</taxon>
        <taxon>Bryophyta</taxon>
        <taxon>Sphagnophytina</taxon>
        <taxon>Sphagnopsida</taxon>
        <taxon>Sphagnales</taxon>
        <taxon>Sphagnaceae</taxon>
        <taxon>Sphagnum</taxon>
    </lineage>
</organism>
<protein>
    <submittedName>
        <fullName evidence="1">Uncharacterized protein</fullName>
    </submittedName>
</protein>
<dbReference type="EMBL" id="CAXAQS010000729">
    <property type="protein sequence ID" value="CAK9252906.1"/>
    <property type="molecule type" value="Genomic_DNA"/>
</dbReference>
<gene>
    <name evidence="1" type="ORF">CSSPJE1EN1_LOCUS28284</name>
</gene>
<proteinExistence type="predicted"/>
<keyword evidence="2" id="KW-1185">Reference proteome</keyword>
<dbReference type="Proteomes" id="UP001497444">
    <property type="component" value="Unassembled WGS sequence"/>
</dbReference>
<evidence type="ECO:0000313" key="1">
    <source>
        <dbReference type="EMBL" id="CAK9252906.1"/>
    </source>
</evidence>
<evidence type="ECO:0000313" key="2">
    <source>
        <dbReference type="Proteomes" id="UP001497444"/>
    </source>
</evidence>